<dbReference type="EMBL" id="LAZR01026766">
    <property type="protein sequence ID" value="KKL67738.1"/>
    <property type="molecule type" value="Genomic_DNA"/>
</dbReference>
<organism evidence="1">
    <name type="scientific">marine sediment metagenome</name>
    <dbReference type="NCBI Taxonomy" id="412755"/>
    <lineage>
        <taxon>unclassified sequences</taxon>
        <taxon>metagenomes</taxon>
        <taxon>ecological metagenomes</taxon>
    </lineage>
</organism>
<reference evidence="1" key="1">
    <citation type="journal article" date="2015" name="Nature">
        <title>Complex archaea that bridge the gap between prokaryotes and eukaryotes.</title>
        <authorList>
            <person name="Spang A."/>
            <person name="Saw J.H."/>
            <person name="Jorgensen S.L."/>
            <person name="Zaremba-Niedzwiedzka K."/>
            <person name="Martijn J."/>
            <person name="Lind A.E."/>
            <person name="van Eijk R."/>
            <person name="Schleper C."/>
            <person name="Guy L."/>
            <person name="Ettema T.J."/>
        </authorList>
    </citation>
    <scope>NUCLEOTIDE SEQUENCE</scope>
</reference>
<dbReference type="AlphaFoldDB" id="A0A0F9E126"/>
<accession>A0A0F9E126</accession>
<sequence length="81" mass="9287">MQFLSVGYDVPFPWCYNHNMCRVRKDVILVISRMYYPAGQRSNGAVRFNGVLYHLDPRPDEDTGLATAVGVIRDQPLHCMN</sequence>
<protein>
    <submittedName>
        <fullName evidence="1">Uncharacterized protein</fullName>
    </submittedName>
</protein>
<proteinExistence type="predicted"/>
<name>A0A0F9E126_9ZZZZ</name>
<evidence type="ECO:0000313" key="1">
    <source>
        <dbReference type="EMBL" id="KKL67738.1"/>
    </source>
</evidence>
<comment type="caution">
    <text evidence="1">The sequence shown here is derived from an EMBL/GenBank/DDBJ whole genome shotgun (WGS) entry which is preliminary data.</text>
</comment>
<gene>
    <name evidence="1" type="ORF">LCGC14_2131960</name>
</gene>